<dbReference type="Proteomes" id="UP000286045">
    <property type="component" value="Unassembled WGS sequence"/>
</dbReference>
<reference evidence="2 3" key="1">
    <citation type="submission" date="2018-12" db="EMBL/GenBank/DDBJ databases">
        <title>Draft genome sequence of Xylaria grammica IHI A82.</title>
        <authorList>
            <person name="Buettner E."/>
            <person name="Kellner H."/>
        </authorList>
    </citation>
    <scope>NUCLEOTIDE SEQUENCE [LARGE SCALE GENOMIC DNA]</scope>
    <source>
        <strain evidence="2 3">IHI A82</strain>
    </source>
</reference>
<evidence type="ECO:0000313" key="2">
    <source>
        <dbReference type="EMBL" id="RWA09805.1"/>
    </source>
</evidence>
<keyword evidence="3" id="KW-1185">Reference proteome</keyword>
<dbReference type="STRING" id="363999.A0A439D5X4"/>
<comment type="caution">
    <text evidence="2">The sequence shown here is derived from an EMBL/GenBank/DDBJ whole genome shotgun (WGS) entry which is preliminary data.</text>
</comment>
<organism evidence="2 3">
    <name type="scientific">Xylaria grammica</name>
    <dbReference type="NCBI Taxonomy" id="363999"/>
    <lineage>
        <taxon>Eukaryota</taxon>
        <taxon>Fungi</taxon>
        <taxon>Dikarya</taxon>
        <taxon>Ascomycota</taxon>
        <taxon>Pezizomycotina</taxon>
        <taxon>Sordariomycetes</taxon>
        <taxon>Xylariomycetidae</taxon>
        <taxon>Xylariales</taxon>
        <taxon>Xylariaceae</taxon>
        <taxon>Xylaria</taxon>
    </lineage>
</organism>
<name>A0A439D5X4_9PEZI</name>
<gene>
    <name evidence="2" type="ORF">EKO27_g5307</name>
</gene>
<proteinExistence type="predicted"/>
<evidence type="ECO:0000313" key="3">
    <source>
        <dbReference type="Proteomes" id="UP000286045"/>
    </source>
</evidence>
<accession>A0A439D5X4</accession>
<dbReference type="AlphaFoldDB" id="A0A439D5X4"/>
<evidence type="ECO:0000256" key="1">
    <source>
        <dbReference type="SAM" id="MobiDB-lite"/>
    </source>
</evidence>
<feature type="compositionally biased region" description="Low complexity" evidence="1">
    <location>
        <begin position="182"/>
        <end position="210"/>
    </location>
</feature>
<protein>
    <submittedName>
        <fullName evidence="2">Uncharacterized protein</fullName>
    </submittedName>
</protein>
<dbReference type="EMBL" id="RYZI01000139">
    <property type="protein sequence ID" value="RWA09805.1"/>
    <property type="molecule type" value="Genomic_DNA"/>
</dbReference>
<feature type="compositionally biased region" description="Basic and acidic residues" evidence="1">
    <location>
        <begin position="264"/>
        <end position="284"/>
    </location>
</feature>
<sequence>MATREATVPEDHRTVYTPRPNWGYARSKWDWSHGKLGYSHPNVLWTSLHEEFNCMPVAIQDHIGWHSDVSQLSQISDTKAEFEAALRKRRDERFNEIQAHWEEAREQLTIYPHIWNAPPAGRDLAWATFCRIARAFSFDTITGHFANYLVDDPEAALLKKHEALKDQLAPAASAVTAAPASSSASGANALPAAPSTPPEQAVPVPQPAQEISPPQCPHCTHCHPPTPVPATKTRQTKTARVTKGPARPSRVEKPPPKQRTSKTKPREGVRRSARLQERVGRGSG</sequence>
<feature type="region of interest" description="Disordered" evidence="1">
    <location>
        <begin position="182"/>
        <end position="284"/>
    </location>
</feature>